<reference evidence="2" key="1">
    <citation type="submission" date="2021-02" db="EMBL/GenBank/DDBJ databases">
        <authorList>
            <person name="Steward A R."/>
        </authorList>
    </citation>
    <scope>NUCLEOTIDE SEQUENCE</scope>
</reference>
<gene>
    <name evidence="2" type="ORF">PMACD_LOCUS377</name>
</gene>
<organism evidence="2 3">
    <name type="scientific">Pieris macdunnoughi</name>
    <dbReference type="NCBI Taxonomy" id="345717"/>
    <lineage>
        <taxon>Eukaryota</taxon>
        <taxon>Metazoa</taxon>
        <taxon>Ecdysozoa</taxon>
        <taxon>Arthropoda</taxon>
        <taxon>Hexapoda</taxon>
        <taxon>Insecta</taxon>
        <taxon>Pterygota</taxon>
        <taxon>Neoptera</taxon>
        <taxon>Endopterygota</taxon>
        <taxon>Lepidoptera</taxon>
        <taxon>Glossata</taxon>
        <taxon>Ditrysia</taxon>
        <taxon>Papilionoidea</taxon>
        <taxon>Pieridae</taxon>
        <taxon>Pierinae</taxon>
        <taxon>Pieris</taxon>
    </lineage>
</organism>
<protein>
    <submittedName>
        <fullName evidence="2">Uncharacterized protein</fullName>
    </submittedName>
</protein>
<evidence type="ECO:0000313" key="3">
    <source>
        <dbReference type="Proteomes" id="UP000663880"/>
    </source>
</evidence>
<dbReference type="EMBL" id="CAJOBZ010000001">
    <property type="protein sequence ID" value="CAF4746327.1"/>
    <property type="molecule type" value="Genomic_DNA"/>
</dbReference>
<dbReference type="OrthoDB" id="7682862at2759"/>
<dbReference type="Proteomes" id="UP000663880">
    <property type="component" value="Unassembled WGS sequence"/>
</dbReference>
<feature type="region of interest" description="Disordered" evidence="1">
    <location>
        <begin position="791"/>
        <end position="840"/>
    </location>
</feature>
<dbReference type="AlphaFoldDB" id="A0A821L7N0"/>
<name>A0A821L7N0_9NEOP</name>
<evidence type="ECO:0000313" key="2">
    <source>
        <dbReference type="EMBL" id="CAF4746327.1"/>
    </source>
</evidence>
<keyword evidence="3" id="KW-1185">Reference proteome</keyword>
<proteinExistence type="predicted"/>
<sequence>MSKNDDSLFLLEVLIDKIVFVKSPCFSDKDFRTCVNIECNGVEPLEVCDDDPNVGIARSGGPFVKQFNTGKSCLFSLKESDISAAMSKFPVKVTVYKSLPCGCLPTKIVMGECTIDMTKEFVETRKNFLEDPTSVSYQALKDSFRFVGPDGEETGEIVMFLRISCFGKLIITSFQGASGGAPSLGGTARGSSGLVDRSCTPKKDFQSTDDPCACGAARGHGGAGGSGGHTCTGGGAVCPPARDPYNTMPCVDPDDPCYCSGPKPAEKQKMACRNTDQYCLHVPKGRTKQFEEIGTTLGENELKIKVPASASIIKKISQTHCAMQCPFSTKSADGGPCEPPCGKNQISLALPSEAICCHGARPADTQFTCTTEGCLQSTKHGTQATMARGDNQQDLPNKDVYVLKVAKTALQGDRKCRLEIELATPKAADKDPPITKQNTRIQSDLDCECGVRRIKKQKTKKKHCCPTGNKVIFQVPTDSCGNGHKQRAYFNFTSDGVGDLARDEPGHLISPTAENYPGAVYDFPKQIIKIRVGKVIEMANRKSTLEYQFITPVETGEKVIPVKDTRTAQCVLSSSLFYQELNDEQINKLLTKSSVELPLDKCNKLMKVYNNVLLLPSCENSILTTPKTTAPMKLLSEETSRTYTNLNLSYSSLTSTCYKRNTEAFYPRSSYNSFDIRNYCETESAFGARETAVYMTLFDEYCPSKSSGTQATALINKCFQVRSDRNSYDMNSDQYSSYTMSTIPPQDSVRYVTGAMNYSEVYFFGRKKEPEKGMGGKESKTKLCKTGKPPSAACKSTATKTTRSKDQSTCSSQTKRKLGANTSTGTYKSVTIKDDKPEKPCPALTASKGEMMATVSHIKIGPKEPCPVHGKDPCQGPKCIVASSGESSAPVKVTTVTNARRGVFELVIRRITGAPLAKNELLLEWTPPPSRPPPCGSPCPIPCTFPGPCRPSKCKLIVCKPSPCRPKCCKKKPCGQPCRPPCKKCCKTSCCGKPCSSCIPFPPPPCKKPCSPPCCRLPCKSSPCLKPCPIGRKRPRKTKSQPKIKAHKKHQSPCNNRVKACPVVKCRSMPGCCAIPLPCPPRKCCSVAPCKPPKCCRSNCSSCCGC</sequence>
<feature type="compositionally biased region" description="Low complexity" evidence="1">
    <location>
        <begin position="791"/>
        <end position="801"/>
    </location>
</feature>
<comment type="caution">
    <text evidence="2">The sequence shown here is derived from an EMBL/GenBank/DDBJ whole genome shotgun (WGS) entry which is preliminary data.</text>
</comment>
<dbReference type="Pfam" id="PF14924">
    <property type="entry name" value="MAP10_N"/>
    <property type="match status" value="1"/>
</dbReference>
<evidence type="ECO:0000256" key="1">
    <source>
        <dbReference type="SAM" id="MobiDB-lite"/>
    </source>
</evidence>
<feature type="compositionally biased region" description="Polar residues" evidence="1">
    <location>
        <begin position="820"/>
        <end position="829"/>
    </location>
</feature>
<accession>A0A821L7N0</accession>